<accession>A0AAV5CXN5</accession>
<evidence type="ECO:0000256" key="1">
    <source>
        <dbReference type="SAM" id="Phobius"/>
    </source>
</evidence>
<name>A0AAV5CXN5_ELECO</name>
<gene>
    <name evidence="2" type="primary">ga20126</name>
    <name evidence="2" type="ORF">PR202_ga20126</name>
</gene>
<feature type="transmembrane region" description="Helical" evidence="1">
    <location>
        <begin position="15"/>
        <end position="34"/>
    </location>
</feature>
<comment type="caution">
    <text evidence="2">The sequence shown here is derived from an EMBL/GenBank/DDBJ whole genome shotgun (WGS) entry which is preliminary data.</text>
</comment>
<keyword evidence="3" id="KW-1185">Reference proteome</keyword>
<keyword evidence="1" id="KW-1133">Transmembrane helix</keyword>
<sequence>MKSAKCDAYCKYDNHVLSMFTSLMFLAGILSSLVEDSRLLSTRRRVCRLRLCGRCGQDIGTGDGSLVMLSRTVR</sequence>
<evidence type="ECO:0000313" key="2">
    <source>
        <dbReference type="EMBL" id="GJN02745.1"/>
    </source>
</evidence>
<reference evidence="2" key="2">
    <citation type="submission" date="2021-12" db="EMBL/GenBank/DDBJ databases">
        <title>Resequencing data analysis of finger millet.</title>
        <authorList>
            <person name="Hatakeyama M."/>
            <person name="Aluri S."/>
            <person name="Balachadran M.T."/>
            <person name="Sivarajan S.R."/>
            <person name="Poveda L."/>
            <person name="Shimizu-Inatsugi R."/>
            <person name="Schlapbach R."/>
            <person name="Sreeman S.M."/>
            <person name="Shimizu K.K."/>
        </authorList>
    </citation>
    <scope>NUCLEOTIDE SEQUENCE</scope>
</reference>
<organism evidence="2 3">
    <name type="scientific">Eleusine coracana subsp. coracana</name>
    <dbReference type="NCBI Taxonomy" id="191504"/>
    <lineage>
        <taxon>Eukaryota</taxon>
        <taxon>Viridiplantae</taxon>
        <taxon>Streptophyta</taxon>
        <taxon>Embryophyta</taxon>
        <taxon>Tracheophyta</taxon>
        <taxon>Spermatophyta</taxon>
        <taxon>Magnoliopsida</taxon>
        <taxon>Liliopsida</taxon>
        <taxon>Poales</taxon>
        <taxon>Poaceae</taxon>
        <taxon>PACMAD clade</taxon>
        <taxon>Chloridoideae</taxon>
        <taxon>Cynodonteae</taxon>
        <taxon>Eleusininae</taxon>
        <taxon>Eleusine</taxon>
    </lineage>
</organism>
<keyword evidence="1" id="KW-0472">Membrane</keyword>
<keyword evidence="1" id="KW-0812">Transmembrane</keyword>
<evidence type="ECO:0000313" key="3">
    <source>
        <dbReference type="Proteomes" id="UP001054889"/>
    </source>
</evidence>
<dbReference type="AlphaFoldDB" id="A0AAV5CXN5"/>
<dbReference type="EMBL" id="BQKI01000009">
    <property type="protein sequence ID" value="GJN02745.1"/>
    <property type="molecule type" value="Genomic_DNA"/>
</dbReference>
<dbReference type="Proteomes" id="UP001054889">
    <property type="component" value="Unassembled WGS sequence"/>
</dbReference>
<proteinExistence type="predicted"/>
<protein>
    <submittedName>
        <fullName evidence="2">Uncharacterized protein</fullName>
    </submittedName>
</protein>
<reference evidence="2" key="1">
    <citation type="journal article" date="2018" name="DNA Res.">
        <title>Multiple hybrid de novo genome assembly of finger millet, an orphan allotetraploid crop.</title>
        <authorList>
            <person name="Hatakeyama M."/>
            <person name="Aluri S."/>
            <person name="Balachadran M.T."/>
            <person name="Sivarajan S.R."/>
            <person name="Patrignani A."/>
            <person name="Gruter S."/>
            <person name="Poveda L."/>
            <person name="Shimizu-Inatsugi R."/>
            <person name="Baeten J."/>
            <person name="Francoijs K.J."/>
            <person name="Nataraja K.N."/>
            <person name="Reddy Y.A.N."/>
            <person name="Phadnis S."/>
            <person name="Ravikumar R.L."/>
            <person name="Schlapbach R."/>
            <person name="Sreeman S.M."/>
            <person name="Shimizu K.K."/>
        </authorList>
    </citation>
    <scope>NUCLEOTIDE SEQUENCE</scope>
</reference>